<keyword evidence="1" id="KW-1133">Transmembrane helix</keyword>
<dbReference type="AlphaFoldDB" id="A0A3R6VEV7"/>
<dbReference type="Proteomes" id="UP000285060">
    <property type="component" value="Unassembled WGS sequence"/>
</dbReference>
<sequence length="587" mass="63475">MVHSSIRIVSNLVATGLVVLSLVTIVVLVSAGMFARRANINDITFDSTHFHAFGQTCRLDAAGFVPATCSDDEIATMLSPAWRALGQSLATHWQVDSPLFVTSCVRGPPDNVGWASLTFVAGYDAFPHCVPSTNGPQDIAGLAMAETTVRDEYPMGAYVVTVWSDKLMQTSERHVNTDGTVDLVMSNIKRSLISIDGALSDDVDGINTVITSSPVGGRESKKVVSLTWDTGHVVANATELISIQVLLSLLAMGLISSDFYLTVQGLRGFLQQKPVMTYDLLAGLERRKLLLIVVTLAALPSLLYADVARIYRGTANGDLIWSLSIVLVGMFFTFATLVVLVAVQHVPSPWPCCLVSFSPGVFSYSTIVSLIVVWHSRYESVAIGFNDAPMQLGMNFSGVVRPTGAYSADGAETVVAHNLAGTATAVAVCLAVSVAYSTLVRVSMTGRVFLHTSWTSTNGFLNQCRLPRWITGLPLDQTNAIKIGNKLFCKPSTQAVLGFAVVVDVAADRYHVQSDQSAKTASFSKHTLTLIPVYWLVPTLARVFAVVPPWMTPRIFGTIDKNMFAHSSRDKHLDHRTYVHCRGACVN</sequence>
<evidence type="ECO:0000313" key="2">
    <source>
        <dbReference type="EMBL" id="RHY21738.1"/>
    </source>
</evidence>
<evidence type="ECO:0000313" key="3">
    <source>
        <dbReference type="Proteomes" id="UP000285060"/>
    </source>
</evidence>
<feature type="transmembrane region" description="Helical" evidence="1">
    <location>
        <begin position="289"/>
        <end position="307"/>
    </location>
</feature>
<reference evidence="2 3" key="1">
    <citation type="submission" date="2018-08" db="EMBL/GenBank/DDBJ databases">
        <title>Aphanomyces genome sequencing and annotation.</title>
        <authorList>
            <person name="Minardi D."/>
            <person name="Oidtmann B."/>
            <person name="Van Der Giezen M."/>
            <person name="Studholme D.J."/>
        </authorList>
    </citation>
    <scope>NUCLEOTIDE SEQUENCE [LARGE SCALE GENOMIC DNA]</scope>
    <source>
        <strain evidence="2 3">NJM0002</strain>
    </source>
</reference>
<evidence type="ECO:0000256" key="1">
    <source>
        <dbReference type="SAM" id="Phobius"/>
    </source>
</evidence>
<proteinExistence type="predicted"/>
<feature type="transmembrane region" description="Helical" evidence="1">
    <location>
        <begin position="12"/>
        <end position="35"/>
    </location>
</feature>
<gene>
    <name evidence="2" type="ORF">DYB32_009721</name>
</gene>
<dbReference type="VEuPathDB" id="FungiDB:H310_13864"/>
<keyword evidence="1" id="KW-0812">Transmembrane</keyword>
<feature type="transmembrane region" description="Helical" evidence="1">
    <location>
        <begin position="350"/>
        <end position="374"/>
    </location>
</feature>
<feature type="transmembrane region" description="Helical" evidence="1">
    <location>
        <begin position="241"/>
        <end position="263"/>
    </location>
</feature>
<feature type="transmembrane region" description="Helical" evidence="1">
    <location>
        <begin position="319"/>
        <end position="343"/>
    </location>
</feature>
<dbReference type="EMBL" id="QUSY01002293">
    <property type="protein sequence ID" value="RHY21738.1"/>
    <property type="molecule type" value="Genomic_DNA"/>
</dbReference>
<organism evidence="2 3">
    <name type="scientific">Aphanomyces invadans</name>
    <dbReference type="NCBI Taxonomy" id="157072"/>
    <lineage>
        <taxon>Eukaryota</taxon>
        <taxon>Sar</taxon>
        <taxon>Stramenopiles</taxon>
        <taxon>Oomycota</taxon>
        <taxon>Saprolegniomycetes</taxon>
        <taxon>Saprolegniales</taxon>
        <taxon>Verrucalvaceae</taxon>
        <taxon>Aphanomyces</taxon>
    </lineage>
</organism>
<comment type="caution">
    <text evidence="2">The sequence shown here is derived from an EMBL/GenBank/DDBJ whole genome shotgun (WGS) entry which is preliminary data.</text>
</comment>
<keyword evidence="1" id="KW-0472">Membrane</keyword>
<dbReference type="VEuPathDB" id="FungiDB:H310_12377"/>
<evidence type="ECO:0008006" key="4">
    <source>
        <dbReference type="Google" id="ProtNLM"/>
    </source>
</evidence>
<name>A0A3R6VEV7_9STRA</name>
<accession>A0A3R6VEV7</accession>
<keyword evidence="3" id="KW-1185">Reference proteome</keyword>
<protein>
    <recommendedName>
        <fullName evidence="4">Transmembrane protein</fullName>
    </recommendedName>
</protein>
<feature type="transmembrane region" description="Helical" evidence="1">
    <location>
        <begin position="419"/>
        <end position="439"/>
    </location>
</feature>